<reference evidence="1 2" key="1">
    <citation type="submission" date="2017-11" db="EMBL/GenBank/DDBJ databases">
        <title>Complete genome of Rhizobium leguminosarum Norway, an ineffective micro-symbiont.</title>
        <authorList>
            <person name="Hoffrichter A."/>
            <person name="Liang J."/>
            <person name="Brachmann A."/>
            <person name="Marin M."/>
        </authorList>
    </citation>
    <scope>NUCLEOTIDE SEQUENCE [LARGE SCALE GENOMIC DNA]</scope>
    <source>
        <strain evidence="1 2">Norway</strain>
    </source>
</reference>
<evidence type="ECO:0000313" key="2">
    <source>
        <dbReference type="Proteomes" id="UP000238523"/>
    </source>
</evidence>
<name>A0A2K9Z4L1_RHILE</name>
<sequence length="129" mass="14247">MGLVLLDAGVPGRRREGAVSESAASQRLSSQNAMVLRWRERVLLVVQLLRQLGKKPVVVSVHLDEIDGDGDGVASFYAVDVELPLAAPLPNGIGDDGYFIIVERDERQEHLRILHEAARAPMSLKRSRR</sequence>
<proteinExistence type="predicted"/>
<gene>
    <name evidence="1" type="ORF">CUJ84_Chr002819</name>
</gene>
<evidence type="ECO:0000313" key="1">
    <source>
        <dbReference type="EMBL" id="AUW43168.1"/>
    </source>
</evidence>
<accession>A0A2K9Z4L1</accession>
<protein>
    <submittedName>
        <fullName evidence="1">Uncharacterized protein</fullName>
    </submittedName>
</protein>
<dbReference type="Proteomes" id="UP000238523">
    <property type="component" value="Chromosome"/>
</dbReference>
<organism evidence="1 2">
    <name type="scientific">Rhizobium leguminosarum</name>
    <dbReference type="NCBI Taxonomy" id="384"/>
    <lineage>
        <taxon>Bacteria</taxon>
        <taxon>Pseudomonadati</taxon>
        <taxon>Pseudomonadota</taxon>
        <taxon>Alphaproteobacteria</taxon>
        <taxon>Hyphomicrobiales</taxon>
        <taxon>Rhizobiaceae</taxon>
        <taxon>Rhizobium/Agrobacterium group</taxon>
        <taxon>Rhizobium</taxon>
    </lineage>
</organism>
<dbReference type="EMBL" id="CP025012">
    <property type="protein sequence ID" value="AUW43168.1"/>
    <property type="molecule type" value="Genomic_DNA"/>
</dbReference>
<dbReference type="AlphaFoldDB" id="A0A2K9Z4L1"/>